<evidence type="ECO:0000313" key="16">
    <source>
        <dbReference type="EMBL" id="MSN96236.1"/>
    </source>
</evidence>
<dbReference type="EC" id="2.7.7.101" evidence="12"/>
<accession>A0A6L5WH92</accession>
<dbReference type="CDD" id="cd03364">
    <property type="entry name" value="TOPRIM_DnaG_primases"/>
    <property type="match status" value="1"/>
</dbReference>
<dbReference type="SMART" id="SM00493">
    <property type="entry name" value="TOPRIM"/>
    <property type="match status" value="1"/>
</dbReference>
<dbReference type="InterPro" id="IPR050219">
    <property type="entry name" value="DnaG_primase"/>
</dbReference>
<dbReference type="EMBL" id="VWSJ01000008">
    <property type="protein sequence ID" value="MSN96236.1"/>
    <property type="molecule type" value="Genomic_DNA"/>
</dbReference>
<dbReference type="InterPro" id="IPR030846">
    <property type="entry name" value="DnaG_bac"/>
</dbReference>
<dbReference type="GO" id="GO:0005737">
    <property type="term" value="C:cytoplasm"/>
    <property type="evidence" value="ECO:0007669"/>
    <property type="project" value="TreeGrafter"/>
</dbReference>
<dbReference type="InterPro" id="IPR006295">
    <property type="entry name" value="DNA_primase_DnaG"/>
</dbReference>
<dbReference type="GO" id="GO:0003677">
    <property type="term" value="F:DNA binding"/>
    <property type="evidence" value="ECO:0007669"/>
    <property type="project" value="UniProtKB-KW"/>
</dbReference>
<dbReference type="GO" id="GO:1990077">
    <property type="term" value="C:primosome complex"/>
    <property type="evidence" value="ECO:0007669"/>
    <property type="project" value="UniProtKB-KW"/>
</dbReference>
<reference evidence="16 17" key="2">
    <citation type="submission" date="2020-03" db="EMBL/GenBank/DDBJ databases">
        <title>Campylobacter portucalensis sp. nov., a new species of Campylobacter isolated from the reproductive tract of bulls.</title>
        <authorList>
            <person name="Silva M.F."/>
            <person name="Pereira G."/>
            <person name="Carneiro C."/>
            <person name="Hemphill A."/>
            <person name="Mateus L."/>
            <person name="Lopes-Da-Costa L."/>
            <person name="Silva E."/>
        </authorList>
    </citation>
    <scope>NUCLEOTIDE SEQUENCE [LARGE SCALE GENOMIC DNA]</scope>
    <source>
        <strain evidence="16 17">FMV-PI01</strain>
    </source>
</reference>
<evidence type="ECO:0000256" key="10">
    <source>
        <dbReference type="ARBA" id="ARBA00023125"/>
    </source>
</evidence>
<dbReference type="Gene3D" id="3.90.980.10">
    <property type="entry name" value="DNA primase, catalytic core, N-terminal domain"/>
    <property type="match status" value="1"/>
</dbReference>
<proteinExistence type="inferred from homology"/>
<evidence type="ECO:0000256" key="3">
    <source>
        <dbReference type="ARBA" id="ARBA00022679"/>
    </source>
</evidence>
<dbReference type="PANTHER" id="PTHR30313">
    <property type="entry name" value="DNA PRIMASE"/>
    <property type="match status" value="1"/>
</dbReference>
<evidence type="ECO:0000256" key="4">
    <source>
        <dbReference type="ARBA" id="ARBA00022695"/>
    </source>
</evidence>
<evidence type="ECO:0000256" key="7">
    <source>
        <dbReference type="ARBA" id="ARBA00022771"/>
    </source>
</evidence>
<dbReference type="Pfam" id="PF01807">
    <property type="entry name" value="Zn_ribbon_DnaG"/>
    <property type="match status" value="1"/>
</dbReference>
<keyword evidence="4 12" id="KW-0548">Nucleotidyltransferase</keyword>
<comment type="caution">
    <text evidence="16">The sequence shown here is derived from an EMBL/GenBank/DDBJ whole genome shotgun (WGS) entry which is preliminary data.</text>
</comment>
<evidence type="ECO:0000256" key="2">
    <source>
        <dbReference type="ARBA" id="ARBA00022515"/>
    </source>
</evidence>
<dbReference type="NCBIfam" id="TIGR01391">
    <property type="entry name" value="dnaG"/>
    <property type="match status" value="1"/>
</dbReference>
<evidence type="ECO:0000256" key="9">
    <source>
        <dbReference type="ARBA" id="ARBA00022842"/>
    </source>
</evidence>
<dbReference type="FunFam" id="3.90.580.10:FF:000001">
    <property type="entry name" value="DNA primase"/>
    <property type="match status" value="1"/>
</dbReference>
<dbReference type="Pfam" id="PF13662">
    <property type="entry name" value="Toprim_4"/>
    <property type="match status" value="1"/>
</dbReference>
<comment type="catalytic activity">
    <reaction evidence="12">
        <text>ssDNA + n NTP = ssDNA/pppN(pN)n-1 hybrid + (n-1) diphosphate.</text>
        <dbReference type="EC" id="2.7.7.101"/>
    </reaction>
</comment>
<dbReference type="SMART" id="SM00400">
    <property type="entry name" value="ZnF_CHCC"/>
    <property type="match status" value="1"/>
</dbReference>
<dbReference type="PANTHER" id="PTHR30313:SF2">
    <property type="entry name" value="DNA PRIMASE"/>
    <property type="match status" value="1"/>
</dbReference>
<dbReference type="InterPro" id="IPR006171">
    <property type="entry name" value="TOPRIM_dom"/>
</dbReference>
<dbReference type="AlphaFoldDB" id="A0A6L5WH92"/>
<dbReference type="Pfam" id="PF16730">
    <property type="entry name" value="DnaGprimase_HBD"/>
    <property type="match status" value="1"/>
</dbReference>
<keyword evidence="5 12" id="KW-0235">DNA replication</keyword>
<dbReference type="SUPFAM" id="SSF57783">
    <property type="entry name" value="Zinc beta-ribbon"/>
    <property type="match status" value="1"/>
</dbReference>
<dbReference type="Gene3D" id="3.40.1360.10">
    <property type="match status" value="1"/>
</dbReference>
<dbReference type="GO" id="GO:0003899">
    <property type="term" value="F:DNA-directed RNA polymerase activity"/>
    <property type="evidence" value="ECO:0007669"/>
    <property type="project" value="UniProtKB-UniRule"/>
</dbReference>
<comment type="function">
    <text evidence="12 13">RNA polymerase that catalyzes the synthesis of short RNA molecules used as primers for DNA polymerase during DNA replication.</text>
</comment>
<name>A0A6L5WH92_9BACT</name>
<keyword evidence="17" id="KW-1185">Reference proteome</keyword>
<evidence type="ECO:0000256" key="11">
    <source>
        <dbReference type="ARBA" id="ARBA00023163"/>
    </source>
</evidence>
<evidence type="ECO:0000256" key="13">
    <source>
        <dbReference type="PIRNR" id="PIRNR002811"/>
    </source>
</evidence>
<dbReference type="Gene3D" id="3.90.580.10">
    <property type="entry name" value="Zinc finger, CHC2-type domain"/>
    <property type="match status" value="1"/>
</dbReference>
<keyword evidence="7 12" id="KW-0863">Zinc-finger</keyword>
<dbReference type="InterPro" id="IPR016136">
    <property type="entry name" value="DNA_helicase_N/primase_C"/>
</dbReference>
<keyword evidence="8 12" id="KW-0862">Zinc</keyword>
<dbReference type="HAMAP" id="MF_00974">
    <property type="entry name" value="DNA_primase_DnaG"/>
    <property type="match status" value="1"/>
</dbReference>
<evidence type="ECO:0000256" key="14">
    <source>
        <dbReference type="PIRSR" id="PIRSR002811-1"/>
    </source>
</evidence>
<evidence type="ECO:0000256" key="5">
    <source>
        <dbReference type="ARBA" id="ARBA00022705"/>
    </source>
</evidence>
<keyword evidence="11 12" id="KW-0804">Transcription</keyword>
<dbReference type="GO" id="GO:0008270">
    <property type="term" value="F:zinc ion binding"/>
    <property type="evidence" value="ECO:0007669"/>
    <property type="project" value="UniProtKB-UniRule"/>
</dbReference>
<keyword evidence="9" id="KW-0460">Magnesium</keyword>
<reference evidence="16 17" key="1">
    <citation type="submission" date="2019-09" db="EMBL/GenBank/DDBJ databases">
        <authorList>
            <person name="Silva M."/>
            <person name="Pereira G."/>
            <person name="Lopes-Da-Costa L."/>
            <person name="Silva E."/>
        </authorList>
    </citation>
    <scope>NUCLEOTIDE SEQUENCE [LARGE SCALE GENOMIC DNA]</scope>
    <source>
        <strain evidence="16 17">FMV-PI01</strain>
    </source>
</reference>
<comment type="cofactor">
    <cofactor evidence="12 13 14">
        <name>Zn(2+)</name>
        <dbReference type="ChEBI" id="CHEBI:29105"/>
    </cofactor>
    <text evidence="12 13 14">Binds 1 zinc ion per monomer.</text>
</comment>
<comment type="subunit">
    <text evidence="12">Monomer. Interacts with DnaB.</text>
</comment>
<evidence type="ECO:0000256" key="1">
    <source>
        <dbReference type="ARBA" id="ARBA00022478"/>
    </source>
</evidence>
<evidence type="ECO:0000259" key="15">
    <source>
        <dbReference type="PROSITE" id="PS50880"/>
    </source>
</evidence>
<organism evidence="16 17">
    <name type="scientific">Campylobacter portucalensis</name>
    <dbReference type="NCBI Taxonomy" id="2608384"/>
    <lineage>
        <taxon>Bacteria</taxon>
        <taxon>Pseudomonadati</taxon>
        <taxon>Campylobacterota</taxon>
        <taxon>Epsilonproteobacteria</taxon>
        <taxon>Campylobacterales</taxon>
        <taxon>Campylobacteraceae</taxon>
        <taxon>Campylobacter</taxon>
    </lineage>
</organism>
<gene>
    <name evidence="12" type="primary">dnaG</name>
    <name evidence="16" type="ORF">F1B92_03330</name>
</gene>
<feature type="domain" description="Toprim" evidence="15">
    <location>
        <begin position="245"/>
        <end position="328"/>
    </location>
</feature>
<dbReference type="SUPFAM" id="SSF56731">
    <property type="entry name" value="DNA primase core"/>
    <property type="match status" value="1"/>
</dbReference>
<keyword evidence="10 12" id="KW-0238">DNA-binding</keyword>
<evidence type="ECO:0000256" key="8">
    <source>
        <dbReference type="ARBA" id="ARBA00022833"/>
    </source>
</evidence>
<dbReference type="Pfam" id="PF08275">
    <property type="entry name" value="DNAG_N"/>
    <property type="match status" value="1"/>
</dbReference>
<dbReference type="InterPro" id="IPR034151">
    <property type="entry name" value="TOPRIM_DnaG_bac"/>
</dbReference>
<dbReference type="InterPro" id="IPR013264">
    <property type="entry name" value="DNAG_N"/>
</dbReference>
<protein>
    <recommendedName>
        <fullName evidence="12 13">DNA primase</fullName>
        <ecNumber evidence="12">2.7.7.101</ecNumber>
    </recommendedName>
</protein>
<evidence type="ECO:0000313" key="17">
    <source>
        <dbReference type="Proteomes" id="UP000476338"/>
    </source>
</evidence>
<dbReference type="PIRSF" id="PIRSF002811">
    <property type="entry name" value="DnaG"/>
    <property type="match status" value="1"/>
</dbReference>
<sequence>MITQQSIERLLEQTDIVDVVSHYVNLKRSGQNFVGLCPFHDDKNPSMSVNSQLNIFHCFSCKAGGNAIKFIMDYEKLNFPEAVEKLANMQNFSLEYTNQNNIKMENKKILELISGFYKLNLSQNQTALDYLYKRGFDNSLIEKFELGWAPNSQNTINFLKNEGINLEEANEVGILKQSENGFYASFIDRITFAIKNHTGKLVGFGGRTISNHPAKYVNSPESKVFDKSKTLYAYNLSKDEIFKTKEILIVEGYMDVIMLHKAGFKNAVAVLGTALTQNHLPLLRRSDARVILCFDGDEAGINAAIKSARLLSINEIDSSVVIIPNRADPADLIQNGEISKLEKILNTRVESGEFVIKNIVDSFEIQRPQQKQKALNEIKKFTTTLKPIVANGYKNFVAKILNLDPSLVNLSLKNINIKKTSAPNLEQQDKKRDYLELQILKSMIFHKDFFEKAKDIINFNHFKTHFNEFTAIISPQKDENQNIFLRELELDERIEIFTQFQDFKEAIKILLIKKYEDRIIFLKNSNEIDKISQIMEIQKIIRKLKGVK</sequence>
<dbReference type="PROSITE" id="PS50880">
    <property type="entry name" value="TOPRIM"/>
    <property type="match status" value="1"/>
</dbReference>
<comment type="similarity">
    <text evidence="12 13">Belongs to the DnaG primase family.</text>
</comment>
<feature type="zinc finger region" description="CHC2-type" evidence="12 14">
    <location>
        <begin position="37"/>
        <end position="61"/>
    </location>
</feature>
<dbReference type="InterPro" id="IPR037068">
    <property type="entry name" value="DNA_primase_core_N_sf"/>
</dbReference>
<dbReference type="InterPro" id="IPR002694">
    <property type="entry name" value="Znf_CHC2"/>
</dbReference>
<evidence type="ECO:0000256" key="12">
    <source>
        <dbReference type="HAMAP-Rule" id="MF_00974"/>
    </source>
</evidence>
<keyword evidence="6 12" id="KW-0479">Metal-binding</keyword>
<evidence type="ECO:0000256" key="6">
    <source>
        <dbReference type="ARBA" id="ARBA00022723"/>
    </source>
</evidence>
<dbReference type="Proteomes" id="UP000476338">
    <property type="component" value="Unassembled WGS sequence"/>
</dbReference>
<keyword evidence="2 12" id="KW-0639">Primosome</keyword>
<dbReference type="GO" id="GO:0000428">
    <property type="term" value="C:DNA-directed RNA polymerase complex"/>
    <property type="evidence" value="ECO:0007669"/>
    <property type="project" value="UniProtKB-KW"/>
</dbReference>
<dbReference type="RefSeq" id="WP_154570503.1">
    <property type="nucleotide sequence ID" value="NZ_VWSJ01000008.1"/>
</dbReference>
<dbReference type="GO" id="GO:0006269">
    <property type="term" value="P:DNA replication, synthesis of primer"/>
    <property type="evidence" value="ECO:0007669"/>
    <property type="project" value="UniProtKB-UniRule"/>
</dbReference>
<keyword evidence="3 12" id="KW-0808">Transferase</keyword>
<dbReference type="InterPro" id="IPR036977">
    <property type="entry name" value="DNA_primase_Znf_CHC2"/>
</dbReference>
<keyword evidence="1 12" id="KW-0240">DNA-directed RNA polymerase</keyword>
<comment type="domain">
    <text evidence="12">Contains an N-terminal zinc-binding domain, a central core domain that contains the primase activity, and a C-terminal DnaB-binding domain.</text>
</comment>
<dbReference type="InterPro" id="IPR031988">
    <property type="entry name" value="DnaG_HBD"/>
</dbReference>
<dbReference type="Gene3D" id="1.10.860.10">
    <property type="entry name" value="DNAb Helicase, Chain A"/>
    <property type="match status" value="1"/>
</dbReference>